<dbReference type="SMART" id="SM00220">
    <property type="entry name" value="S_TKc"/>
    <property type="match status" value="1"/>
</dbReference>
<dbReference type="Gene3D" id="3.30.200.20">
    <property type="entry name" value="Phosphorylase Kinase, domain 1"/>
    <property type="match status" value="1"/>
</dbReference>
<dbReference type="PROSITE" id="PS51178">
    <property type="entry name" value="PASTA"/>
    <property type="match status" value="4"/>
</dbReference>
<evidence type="ECO:0000256" key="1">
    <source>
        <dbReference type="ARBA" id="ARBA00012513"/>
    </source>
</evidence>
<dbReference type="Gene3D" id="3.30.10.20">
    <property type="match status" value="4"/>
</dbReference>
<dbReference type="Pfam" id="PF00069">
    <property type="entry name" value="Pkinase"/>
    <property type="match status" value="1"/>
</dbReference>
<feature type="domain" description="PASTA" evidence="12">
    <location>
        <begin position="407"/>
        <end position="469"/>
    </location>
</feature>
<evidence type="ECO:0000256" key="8">
    <source>
        <dbReference type="ARBA" id="ARBA00048679"/>
    </source>
</evidence>
<comment type="caution">
    <text evidence="13">The sequence shown here is derived from an EMBL/GenBank/DDBJ whole genome shotgun (WGS) entry which is preliminary data.</text>
</comment>
<evidence type="ECO:0000256" key="6">
    <source>
        <dbReference type="ARBA" id="ARBA00022840"/>
    </source>
</evidence>
<dbReference type="PANTHER" id="PTHR43289:SF34">
    <property type="entry name" value="SERINE_THREONINE-PROTEIN KINASE YBDM-RELATED"/>
    <property type="match status" value="1"/>
</dbReference>
<keyword evidence="4" id="KW-0547">Nucleotide-binding</keyword>
<reference evidence="13 14" key="1">
    <citation type="submission" date="2024-09" db="EMBL/GenBank/DDBJ databases">
        <authorList>
            <person name="Sun Q."/>
            <person name="Mori K."/>
        </authorList>
    </citation>
    <scope>NUCLEOTIDE SEQUENCE [LARGE SCALE GENOMIC DNA]</scope>
    <source>
        <strain evidence="13 14">JCM 3307</strain>
    </source>
</reference>
<proteinExistence type="predicted"/>
<organism evidence="13 14">
    <name type="scientific">Dactylosporangium vinaceum</name>
    <dbReference type="NCBI Taxonomy" id="53362"/>
    <lineage>
        <taxon>Bacteria</taxon>
        <taxon>Bacillati</taxon>
        <taxon>Actinomycetota</taxon>
        <taxon>Actinomycetes</taxon>
        <taxon>Micromonosporales</taxon>
        <taxon>Micromonosporaceae</taxon>
        <taxon>Dactylosporangium</taxon>
    </lineage>
</organism>
<feature type="transmembrane region" description="Helical" evidence="10">
    <location>
        <begin position="380"/>
        <end position="402"/>
    </location>
</feature>
<feature type="domain" description="PASTA" evidence="12">
    <location>
        <begin position="604"/>
        <end position="663"/>
    </location>
</feature>
<dbReference type="InterPro" id="IPR008271">
    <property type="entry name" value="Ser/Thr_kinase_AS"/>
</dbReference>
<comment type="catalytic activity">
    <reaction evidence="7">
        <text>L-threonyl-[protein] + ATP = O-phospho-L-threonyl-[protein] + ADP + H(+)</text>
        <dbReference type="Rhea" id="RHEA:46608"/>
        <dbReference type="Rhea" id="RHEA-COMP:11060"/>
        <dbReference type="Rhea" id="RHEA-COMP:11605"/>
        <dbReference type="ChEBI" id="CHEBI:15378"/>
        <dbReference type="ChEBI" id="CHEBI:30013"/>
        <dbReference type="ChEBI" id="CHEBI:30616"/>
        <dbReference type="ChEBI" id="CHEBI:61977"/>
        <dbReference type="ChEBI" id="CHEBI:456216"/>
        <dbReference type="EC" id="2.7.11.1"/>
    </reaction>
</comment>
<feature type="compositionally biased region" description="Polar residues" evidence="9">
    <location>
        <begin position="322"/>
        <end position="332"/>
    </location>
</feature>
<evidence type="ECO:0000256" key="4">
    <source>
        <dbReference type="ARBA" id="ARBA00022741"/>
    </source>
</evidence>
<dbReference type="PROSITE" id="PS00108">
    <property type="entry name" value="PROTEIN_KINASE_ST"/>
    <property type="match status" value="1"/>
</dbReference>
<dbReference type="SMART" id="SM00740">
    <property type="entry name" value="PASTA"/>
    <property type="match status" value="4"/>
</dbReference>
<evidence type="ECO:0000313" key="14">
    <source>
        <dbReference type="Proteomes" id="UP001589608"/>
    </source>
</evidence>
<evidence type="ECO:0000313" key="13">
    <source>
        <dbReference type="EMBL" id="MFB9448002.1"/>
    </source>
</evidence>
<evidence type="ECO:0000256" key="10">
    <source>
        <dbReference type="SAM" id="Phobius"/>
    </source>
</evidence>
<name>A0ABV5MGN4_9ACTN</name>
<dbReference type="PROSITE" id="PS50011">
    <property type="entry name" value="PROTEIN_KINASE_DOM"/>
    <property type="match status" value="1"/>
</dbReference>
<dbReference type="CDD" id="cd06577">
    <property type="entry name" value="PASTA_pknB"/>
    <property type="match status" value="4"/>
</dbReference>
<comment type="catalytic activity">
    <reaction evidence="8">
        <text>L-seryl-[protein] + ATP = O-phospho-L-seryl-[protein] + ADP + H(+)</text>
        <dbReference type="Rhea" id="RHEA:17989"/>
        <dbReference type="Rhea" id="RHEA-COMP:9863"/>
        <dbReference type="Rhea" id="RHEA-COMP:11604"/>
        <dbReference type="ChEBI" id="CHEBI:15378"/>
        <dbReference type="ChEBI" id="CHEBI:29999"/>
        <dbReference type="ChEBI" id="CHEBI:30616"/>
        <dbReference type="ChEBI" id="CHEBI:83421"/>
        <dbReference type="ChEBI" id="CHEBI:456216"/>
        <dbReference type="EC" id="2.7.11.1"/>
    </reaction>
</comment>
<keyword evidence="2" id="KW-0723">Serine/threonine-protein kinase</keyword>
<keyword evidence="10" id="KW-0472">Membrane</keyword>
<keyword evidence="3" id="KW-0808">Transferase</keyword>
<accession>A0ABV5MGN4</accession>
<keyword evidence="5 13" id="KW-0418">Kinase</keyword>
<gene>
    <name evidence="13" type="primary">pknB</name>
    <name evidence="13" type="ORF">ACFFTR_33325</name>
</gene>
<dbReference type="SUPFAM" id="SSF56112">
    <property type="entry name" value="Protein kinase-like (PK-like)"/>
    <property type="match status" value="1"/>
</dbReference>
<dbReference type="InterPro" id="IPR011009">
    <property type="entry name" value="Kinase-like_dom_sf"/>
</dbReference>
<dbReference type="EC" id="2.7.11.1" evidence="1"/>
<dbReference type="InterPro" id="IPR005543">
    <property type="entry name" value="PASTA_dom"/>
</dbReference>
<dbReference type="Pfam" id="PF03793">
    <property type="entry name" value="PASTA"/>
    <property type="match status" value="4"/>
</dbReference>
<keyword evidence="6" id="KW-0067">ATP-binding</keyword>
<evidence type="ECO:0000256" key="9">
    <source>
        <dbReference type="SAM" id="MobiDB-lite"/>
    </source>
</evidence>
<dbReference type="NCBIfam" id="NF033483">
    <property type="entry name" value="PknB_PASTA_kin"/>
    <property type="match status" value="1"/>
</dbReference>
<dbReference type="Gene3D" id="1.10.510.10">
    <property type="entry name" value="Transferase(Phosphotransferase) domain 1"/>
    <property type="match status" value="1"/>
</dbReference>
<evidence type="ECO:0000256" key="7">
    <source>
        <dbReference type="ARBA" id="ARBA00047899"/>
    </source>
</evidence>
<protein>
    <recommendedName>
        <fullName evidence="1">non-specific serine/threonine protein kinase</fullName>
        <ecNumber evidence="1">2.7.11.1</ecNumber>
    </recommendedName>
</protein>
<sequence length="663" mass="70891">MDTTVADPLLGALVDGRYRVRSRVAKGGMATVYTAMDERLERIVALKIIHPAQSRDPLFVDRFTDEAKTIARLTHPNVVAVYDQGTHHGLPYLVMEYVRGQTLRELLAERRRLQPQEALAIMEQMLAAIAAAHRAGLVHRDVKPENVLVAESPGDTHNIIDGVVKVADFGLARAVEASADETGSHLMATVAYVAPELVTDGHADPRTDVYSAGIVLFEMLTGRVPYEADRPVEVAWQHVDRDVPFPSKYVPGLPAAVDDLVARATRRDPGARPTDAGAMLAEVQVVREDVGTVTDGRTRQVAPPTVMVPRVDSVPQHHAHGNPQTQTYQASRRPSWARLPAPAPSQGVGRRHRGEVTRTSEGGGLQGLLAQINANPRTRLAVIAAMLTFGLLVAVGGYWFGVGRYTDTPDLRAKTGQQAAKEAAAGGFKVKFGTPQFDAAVPKDAVLSQDPAAGGRILSGGTITLVLSLGPEVYQVPDIAGKEWDLALVDLQALKLTANRAEKFDDAVPANYVIDTDPKIGTPAKPGQAITVFVSKGPNPVKVPLVVGKTQDQAKQALDKVGIKIGKVEEVESDKPKGQVVSQSIGDGNSVADGMVIDLQISKGPAQIPMPEVRGMPLDQAKAQLEGLGLVVDAQGFGTVRQQNPPPNTPVVPGQHVSLFAFF</sequence>
<evidence type="ECO:0000256" key="2">
    <source>
        <dbReference type="ARBA" id="ARBA00022527"/>
    </source>
</evidence>
<feature type="domain" description="PASTA" evidence="12">
    <location>
        <begin position="470"/>
        <end position="536"/>
    </location>
</feature>
<evidence type="ECO:0000256" key="3">
    <source>
        <dbReference type="ARBA" id="ARBA00022679"/>
    </source>
</evidence>
<feature type="domain" description="Protein kinase" evidence="11">
    <location>
        <begin position="18"/>
        <end position="285"/>
    </location>
</feature>
<evidence type="ECO:0000259" key="11">
    <source>
        <dbReference type="PROSITE" id="PS50011"/>
    </source>
</evidence>
<feature type="domain" description="PASTA" evidence="12">
    <location>
        <begin position="537"/>
        <end position="603"/>
    </location>
</feature>
<dbReference type="EMBL" id="JBHMCA010000056">
    <property type="protein sequence ID" value="MFB9448002.1"/>
    <property type="molecule type" value="Genomic_DNA"/>
</dbReference>
<dbReference type="RefSeq" id="WP_223097072.1">
    <property type="nucleotide sequence ID" value="NZ_CP061913.1"/>
</dbReference>
<dbReference type="InterPro" id="IPR000719">
    <property type="entry name" value="Prot_kinase_dom"/>
</dbReference>
<keyword evidence="10" id="KW-0812">Transmembrane</keyword>
<evidence type="ECO:0000256" key="5">
    <source>
        <dbReference type="ARBA" id="ARBA00022777"/>
    </source>
</evidence>
<evidence type="ECO:0000259" key="12">
    <source>
        <dbReference type="PROSITE" id="PS51178"/>
    </source>
</evidence>
<dbReference type="PANTHER" id="PTHR43289">
    <property type="entry name" value="MITOGEN-ACTIVATED PROTEIN KINASE KINASE KINASE 20-RELATED"/>
    <property type="match status" value="1"/>
</dbReference>
<dbReference type="CDD" id="cd14014">
    <property type="entry name" value="STKc_PknB_like"/>
    <property type="match status" value="1"/>
</dbReference>
<dbReference type="SUPFAM" id="SSF54184">
    <property type="entry name" value="Penicillin-binding protein 2x (pbp-2x), c-terminal domain"/>
    <property type="match status" value="1"/>
</dbReference>
<keyword evidence="14" id="KW-1185">Reference proteome</keyword>
<dbReference type="Proteomes" id="UP001589608">
    <property type="component" value="Unassembled WGS sequence"/>
</dbReference>
<dbReference type="GO" id="GO:0016301">
    <property type="term" value="F:kinase activity"/>
    <property type="evidence" value="ECO:0007669"/>
    <property type="project" value="UniProtKB-KW"/>
</dbReference>
<keyword evidence="10" id="KW-1133">Transmembrane helix</keyword>
<feature type="region of interest" description="Disordered" evidence="9">
    <location>
        <begin position="314"/>
        <end position="362"/>
    </location>
</feature>